<evidence type="ECO:0000313" key="2">
    <source>
        <dbReference type="EMBL" id="SFF14993.1"/>
    </source>
</evidence>
<keyword evidence="2" id="KW-0687">Ribonucleoprotein</keyword>
<dbReference type="Proteomes" id="UP000199645">
    <property type="component" value="Unassembled WGS sequence"/>
</dbReference>
<accession>A0A1I2GCS5</accession>
<dbReference type="EMBL" id="FONV01000006">
    <property type="protein sequence ID" value="SFF14993.1"/>
    <property type="molecule type" value="Genomic_DNA"/>
</dbReference>
<dbReference type="InterPro" id="IPR016181">
    <property type="entry name" value="Acyl_CoA_acyltransferase"/>
</dbReference>
<organism evidence="2 3">
    <name type="scientific">Actinoplanes philippinensis</name>
    <dbReference type="NCBI Taxonomy" id="35752"/>
    <lineage>
        <taxon>Bacteria</taxon>
        <taxon>Bacillati</taxon>
        <taxon>Actinomycetota</taxon>
        <taxon>Actinomycetes</taxon>
        <taxon>Micromonosporales</taxon>
        <taxon>Micromonosporaceae</taxon>
        <taxon>Actinoplanes</taxon>
    </lineage>
</organism>
<dbReference type="SUPFAM" id="SSF55729">
    <property type="entry name" value="Acyl-CoA N-acyltransferases (Nat)"/>
    <property type="match status" value="1"/>
</dbReference>
<dbReference type="AlphaFoldDB" id="A0A1I2GCS5"/>
<keyword evidence="3" id="KW-1185">Reference proteome</keyword>
<dbReference type="CDD" id="cd04301">
    <property type="entry name" value="NAT_SF"/>
    <property type="match status" value="1"/>
</dbReference>
<gene>
    <name evidence="2" type="ORF">SAMN05421541_106417</name>
</gene>
<dbReference type="PROSITE" id="PS51186">
    <property type="entry name" value="GNAT"/>
    <property type="match status" value="1"/>
</dbReference>
<feature type="domain" description="N-acetyltransferase" evidence="1">
    <location>
        <begin position="226"/>
        <end position="368"/>
    </location>
</feature>
<sequence length="368" mass="40409">MRRPVTTSRPLPNATVETGTAVEFADEPFMESRRQGHDIDSTTGPISDTVARTMTNLDLLTAADVQLMQGLAQRVTATHPHLVNAEATYGELAWNWGKSHAAHGATWPRRLWFAGGRLVAWGWAQLPHRVFRSDGRSKDVTNANLVYQIHPDHADLIDEIIEWYGQVAAGLERTVVPTAADELALKQWAAHGYETDPSSLGDTGFWTQLNQRDLVDVAEPVLPPGFRFRTADEAGPEAAVRAHVDAWAPSTFTAEGFQGVRQTAGYRGDLHLLVEAPDSTMASSTIMWLDEVNRTAEFEPVGTHPGFRRQGLARAMLLYGMRRVRSLGATHATVACLGAPGHPRARGLYHSVGFREISRDAPLVSRQA</sequence>
<evidence type="ECO:0000259" key="1">
    <source>
        <dbReference type="PROSITE" id="PS51186"/>
    </source>
</evidence>
<dbReference type="Pfam" id="PF00583">
    <property type="entry name" value="Acetyltransf_1"/>
    <property type="match status" value="1"/>
</dbReference>
<dbReference type="STRING" id="35752.SAMN05421541_106417"/>
<dbReference type="Gene3D" id="3.40.630.30">
    <property type="match status" value="1"/>
</dbReference>
<keyword evidence="2" id="KW-0689">Ribosomal protein</keyword>
<protein>
    <submittedName>
        <fullName evidence="2">Ribosomal protein S18 acetylase RimI</fullName>
    </submittedName>
</protein>
<reference evidence="2 3" key="1">
    <citation type="submission" date="2016-10" db="EMBL/GenBank/DDBJ databases">
        <authorList>
            <person name="de Groot N.N."/>
        </authorList>
    </citation>
    <scope>NUCLEOTIDE SEQUENCE [LARGE SCALE GENOMIC DNA]</scope>
    <source>
        <strain evidence="2 3">DSM 43019</strain>
    </source>
</reference>
<evidence type="ECO:0000313" key="3">
    <source>
        <dbReference type="Proteomes" id="UP000199645"/>
    </source>
</evidence>
<dbReference type="GO" id="GO:0005840">
    <property type="term" value="C:ribosome"/>
    <property type="evidence" value="ECO:0007669"/>
    <property type="project" value="UniProtKB-KW"/>
</dbReference>
<proteinExistence type="predicted"/>
<name>A0A1I2GCS5_9ACTN</name>
<dbReference type="GO" id="GO:0016747">
    <property type="term" value="F:acyltransferase activity, transferring groups other than amino-acyl groups"/>
    <property type="evidence" value="ECO:0007669"/>
    <property type="project" value="InterPro"/>
</dbReference>
<dbReference type="InterPro" id="IPR000182">
    <property type="entry name" value="GNAT_dom"/>
</dbReference>